<keyword evidence="7 14" id="KW-0378">Hydrolase</keyword>
<comment type="similarity">
    <text evidence="3 14">Belongs to the peptidase M1 family.</text>
</comment>
<dbReference type="InterPro" id="IPR049980">
    <property type="entry name" value="LTA4H_cat"/>
</dbReference>
<dbReference type="GO" id="GO:0004177">
    <property type="term" value="F:aminopeptidase activity"/>
    <property type="evidence" value="ECO:0007669"/>
    <property type="project" value="TreeGrafter"/>
</dbReference>
<dbReference type="InterPro" id="IPR014782">
    <property type="entry name" value="Peptidase_M1_dom"/>
</dbReference>
<comment type="cofactor">
    <cofactor evidence="13 14">
        <name>Zn(2+)</name>
        <dbReference type="ChEBI" id="CHEBI:29105"/>
    </cofactor>
    <text evidence="13 14">Binds 1 zinc ion per subunit.</text>
</comment>
<feature type="active site" description="Proton acceptor" evidence="11">
    <location>
        <position position="292"/>
    </location>
</feature>
<dbReference type="CDD" id="cd09599">
    <property type="entry name" value="M1_LTA4H"/>
    <property type="match status" value="1"/>
</dbReference>
<dbReference type="SMART" id="SM01263">
    <property type="entry name" value="Leuk-A4-hydro_C"/>
    <property type="match status" value="1"/>
</dbReference>
<dbReference type="InterPro" id="IPR038502">
    <property type="entry name" value="M1_LTA-4_hydro/amino_C_sf"/>
</dbReference>
<dbReference type="Gene3D" id="1.25.40.320">
    <property type="entry name" value="Peptidase M1, leukotriene A4 hydrolase/aminopeptidase C-terminal domain"/>
    <property type="match status" value="1"/>
</dbReference>
<feature type="binding site" evidence="12">
    <location>
        <begin position="132"/>
        <end position="134"/>
    </location>
    <ligand>
        <name>a peptide</name>
        <dbReference type="ChEBI" id="CHEBI:60466"/>
    </ligand>
</feature>
<reference evidence="16" key="2">
    <citation type="submission" date="2023-06" db="EMBL/GenBank/DDBJ databases">
        <authorList>
            <consortium name="Lawrence Berkeley National Laboratory"/>
            <person name="Mondo S.J."/>
            <person name="Hensen N."/>
            <person name="Bonometti L."/>
            <person name="Westerberg I."/>
            <person name="Brannstrom I.O."/>
            <person name="Guillou S."/>
            <person name="Cros-Aarteil S."/>
            <person name="Calhoun S."/>
            <person name="Haridas S."/>
            <person name="Kuo A."/>
            <person name="Pangilinan J."/>
            <person name="Riley R."/>
            <person name="Labutti K."/>
            <person name="Andreopoulos B."/>
            <person name="Lipzen A."/>
            <person name="Chen C."/>
            <person name="Yanf M."/>
            <person name="Daum C."/>
            <person name="Ng V."/>
            <person name="Clum A."/>
            <person name="Steindorff A."/>
            <person name="Ohm R."/>
            <person name="Martin F."/>
            <person name="Silar P."/>
            <person name="Natvig D."/>
            <person name="Lalanne C."/>
            <person name="Gautier V."/>
            <person name="Ament-Velasquez S.L."/>
            <person name="Kruys A."/>
            <person name="Hutchinson M.I."/>
            <person name="Powell A.J."/>
            <person name="Barry K."/>
            <person name="Miller A.N."/>
            <person name="Grigoriev I.V."/>
            <person name="Debuchy R."/>
            <person name="Gladieux P."/>
            <person name="Thoren M.H."/>
            <person name="Johannesson H."/>
        </authorList>
    </citation>
    <scope>NUCLEOTIDE SEQUENCE</scope>
    <source>
        <strain evidence="16">PSN324</strain>
    </source>
</reference>
<dbReference type="InterPro" id="IPR042097">
    <property type="entry name" value="Aminopeptidase_N-like_N_sf"/>
</dbReference>
<dbReference type="FunFam" id="1.10.390.10:FF:000009">
    <property type="entry name" value="Leukotriene A(4) hydrolase"/>
    <property type="match status" value="1"/>
</dbReference>
<dbReference type="PANTHER" id="PTHR45726:SF3">
    <property type="entry name" value="LEUKOTRIENE A-4 HYDROLASE"/>
    <property type="match status" value="1"/>
</dbReference>
<dbReference type="SUPFAM" id="SSF55486">
    <property type="entry name" value="Metalloproteases ('zincins'), catalytic domain"/>
    <property type="match status" value="1"/>
</dbReference>
<dbReference type="InterPro" id="IPR012777">
    <property type="entry name" value="LTA4H"/>
</dbReference>
<evidence type="ECO:0000256" key="3">
    <source>
        <dbReference type="ARBA" id="ARBA00010136"/>
    </source>
</evidence>
<dbReference type="InterPro" id="IPR001930">
    <property type="entry name" value="Peptidase_M1"/>
</dbReference>
<evidence type="ECO:0000256" key="2">
    <source>
        <dbReference type="ARBA" id="ARBA00004496"/>
    </source>
</evidence>
<evidence type="ECO:0000256" key="5">
    <source>
        <dbReference type="ARBA" id="ARBA00022670"/>
    </source>
</evidence>
<dbReference type="InterPro" id="IPR016024">
    <property type="entry name" value="ARM-type_fold"/>
</dbReference>
<dbReference type="FunFam" id="1.25.40.320:FF:000001">
    <property type="entry name" value="Leukotriene A(4) hydrolase"/>
    <property type="match status" value="1"/>
</dbReference>
<comment type="subcellular location">
    <subcellularLocation>
        <location evidence="2 14">Cytoplasm</location>
    </subcellularLocation>
    <subcellularLocation>
        <location evidence="1">Nucleus</location>
    </subcellularLocation>
</comment>
<feature type="binding site" evidence="12">
    <location>
        <begin position="560"/>
        <end position="562"/>
    </location>
    <ligand>
        <name>a peptide</name>
        <dbReference type="ChEBI" id="CHEBI:60466"/>
    </ligand>
</feature>
<evidence type="ECO:0000256" key="6">
    <source>
        <dbReference type="ARBA" id="ARBA00022723"/>
    </source>
</evidence>
<evidence type="ECO:0000256" key="9">
    <source>
        <dbReference type="ARBA" id="ARBA00023049"/>
    </source>
</evidence>
<evidence type="ECO:0000256" key="1">
    <source>
        <dbReference type="ARBA" id="ARBA00004123"/>
    </source>
</evidence>
<evidence type="ECO:0000256" key="4">
    <source>
        <dbReference type="ARBA" id="ARBA00022490"/>
    </source>
</evidence>
<reference evidence="16" key="1">
    <citation type="journal article" date="2023" name="Mol. Phylogenet. Evol.">
        <title>Genome-scale phylogeny and comparative genomics of the fungal order Sordariales.</title>
        <authorList>
            <person name="Hensen N."/>
            <person name="Bonometti L."/>
            <person name="Westerberg I."/>
            <person name="Brannstrom I.O."/>
            <person name="Guillou S."/>
            <person name="Cros-Aarteil S."/>
            <person name="Calhoun S."/>
            <person name="Haridas S."/>
            <person name="Kuo A."/>
            <person name="Mondo S."/>
            <person name="Pangilinan J."/>
            <person name="Riley R."/>
            <person name="LaButti K."/>
            <person name="Andreopoulos B."/>
            <person name="Lipzen A."/>
            <person name="Chen C."/>
            <person name="Yan M."/>
            <person name="Daum C."/>
            <person name="Ng V."/>
            <person name="Clum A."/>
            <person name="Steindorff A."/>
            <person name="Ohm R.A."/>
            <person name="Martin F."/>
            <person name="Silar P."/>
            <person name="Natvig D.O."/>
            <person name="Lalanne C."/>
            <person name="Gautier V."/>
            <person name="Ament-Velasquez S.L."/>
            <person name="Kruys A."/>
            <person name="Hutchinson M.I."/>
            <person name="Powell A.J."/>
            <person name="Barry K."/>
            <person name="Miller A.N."/>
            <person name="Grigoriev I.V."/>
            <person name="Debuchy R."/>
            <person name="Gladieux P."/>
            <person name="Hiltunen Thoren M."/>
            <person name="Johannesson H."/>
        </authorList>
    </citation>
    <scope>NUCLEOTIDE SEQUENCE</scope>
    <source>
        <strain evidence="16">PSN324</strain>
    </source>
</reference>
<dbReference type="EC" id="3.3.2.10" evidence="14"/>
<evidence type="ECO:0000256" key="8">
    <source>
        <dbReference type="ARBA" id="ARBA00022833"/>
    </source>
</evidence>
<dbReference type="InterPro" id="IPR027268">
    <property type="entry name" value="Peptidase_M4/M1_CTD_sf"/>
</dbReference>
<evidence type="ECO:0000313" key="16">
    <source>
        <dbReference type="EMBL" id="KAK4460840.1"/>
    </source>
</evidence>
<evidence type="ECO:0000256" key="14">
    <source>
        <dbReference type="RuleBase" id="RU361141"/>
    </source>
</evidence>
<dbReference type="GO" id="GO:0008270">
    <property type="term" value="F:zinc ion binding"/>
    <property type="evidence" value="ECO:0007669"/>
    <property type="project" value="InterPro"/>
</dbReference>
<dbReference type="FunFam" id="3.30.2010.30:FF:000001">
    <property type="entry name" value="Leukotriene A(4) hydrolase"/>
    <property type="match status" value="1"/>
</dbReference>
<dbReference type="Pfam" id="PF09127">
    <property type="entry name" value="Leuk-A4-hydro_C"/>
    <property type="match status" value="1"/>
</dbReference>
<dbReference type="EC" id="3.4.11.-" evidence="14"/>
<dbReference type="Gene3D" id="1.10.390.10">
    <property type="entry name" value="Neutral Protease Domain 2"/>
    <property type="match status" value="1"/>
</dbReference>
<feature type="binding site" evidence="13">
    <location>
        <position position="314"/>
    </location>
    <ligand>
        <name>Zn(2+)</name>
        <dbReference type="ChEBI" id="CHEBI:29105"/>
        <note>catalytic</note>
    </ligand>
</feature>
<dbReference type="PRINTS" id="PR00756">
    <property type="entry name" value="ALADIPTASE"/>
</dbReference>
<dbReference type="Pfam" id="PF17900">
    <property type="entry name" value="Peptidase_M1_N"/>
    <property type="match status" value="1"/>
</dbReference>
<sequence length="610" mass="68881">MRDPNTLSNYDAWRTKHTTTNFKVDFAGKRLHGSVILELESQTDKASKEIILDSSYLAIDSIRVNSASSQWEVRDRDGANGSPVHIAVPDGANKGDIVKLEIDVATTDKCTALQWLTPAQTSNKKAPFMFSQCQAIHARSIFPCQDTPDIKSTYDFNITSPHVVVASGVEVSGSPETVAEGKVYKFQQKVPIPSYLYALSSGDIVSAPIGKRSVVATGPNELKASQWELESDMDNFLDAAEKIVFPYRWGQYNVLVLPPSFPYGGMENPIFTFATPTIISGDKQNIDVIAHELAHSWSGNLVTSASWEHFWLNEGWTMYLERRINASIHGSDAHFDFSAIRGWKALEESIEEYGKDHEFTKLCISHKGIDPDDAFSTVPYEKGFHFIYYLDRLVGRENFDKFIPHYFNKWATKSLDSFEFKDTFLEFFGAPEFASLKDKIAEIDWEGRFYNTGLPPKPEFDTSLVDMCYELAEKWKQKDFKPKPSDIDSWTGNQILVFLNTVQDFEEPLSVEQSKLLGEAYGLSGSKNAELKSAYYHIAMQSKDTSAYQGVADLLGEVGRMKFVRPLFRSLNKVDRPLALKTFEKNRDFYHPICRQMVEKDLGVGETKSA</sequence>
<evidence type="ECO:0000256" key="13">
    <source>
        <dbReference type="PIRSR" id="PIRSR612777-3"/>
    </source>
</evidence>
<accession>A0AAV9HJE2</accession>
<dbReference type="GO" id="GO:0006508">
    <property type="term" value="P:proteolysis"/>
    <property type="evidence" value="ECO:0007669"/>
    <property type="project" value="UniProtKB-KW"/>
</dbReference>
<comment type="caution">
    <text evidence="16">The sequence shown here is derived from an EMBL/GenBank/DDBJ whole genome shotgun (WGS) entry which is preliminary data.</text>
</comment>
<dbReference type="InterPro" id="IPR034015">
    <property type="entry name" value="M1_LTA4H"/>
</dbReference>
<feature type="binding site" evidence="12">
    <location>
        <begin position="262"/>
        <end position="267"/>
    </location>
    <ligand>
        <name>a peptide</name>
        <dbReference type="ChEBI" id="CHEBI:60466"/>
    </ligand>
</feature>
<dbReference type="InterPro" id="IPR045357">
    <property type="entry name" value="Aminopeptidase_N-like_N"/>
</dbReference>
<evidence type="ECO:0000256" key="10">
    <source>
        <dbReference type="ARBA" id="ARBA00023242"/>
    </source>
</evidence>
<keyword evidence="4 14" id="KW-0963">Cytoplasm</keyword>
<name>A0AAV9HJE2_9PEZI</name>
<keyword evidence="17" id="KW-1185">Reference proteome</keyword>
<evidence type="ECO:0000259" key="15">
    <source>
        <dbReference type="SMART" id="SM01263"/>
    </source>
</evidence>
<protein>
    <recommendedName>
        <fullName evidence="14">Leukotriene A(4) hydrolase</fullName>
        <shortName evidence="14">LTA-4 hydrolase</shortName>
        <ecNumber evidence="14">3.3.2.10</ecNumber>
        <ecNumber evidence="14">3.4.11.-</ecNumber>
    </recommendedName>
</protein>
<dbReference type="Gene3D" id="3.30.2010.30">
    <property type="match status" value="1"/>
</dbReference>
<keyword evidence="10" id="KW-0539">Nucleus</keyword>
<dbReference type="GO" id="GO:0005634">
    <property type="term" value="C:nucleus"/>
    <property type="evidence" value="ECO:0007669"/>
    <property type="project" value="UniProtKB-SubCell"/>
</dbReference>
<keyword evidence="8 13" id="KW-0862">Zinc</keyword>
<evidence type="ECO:0000313" key="17">
    <source>
        <dbReference type="Proteomes" id="UP001321749"/>
    </source>
</evidence>
<evidence type="ECO:0000256" key="12">
    <source>
        <dbReference type="PIRSR" id="PIRSR612777-2"/>
    </source>
</evidence>
<dbReference type="Pfam" id="PF01433">
    <property type="entry name" value="Peptidase_M1"/>
    <property type="match status" value="1"/>
</dbReference>
<keyword evidence="5 14" id="KW-0645">Protease</keyword>
<feature type="domain" description="Peptidase M1 leukotriene A4 hydrolase/aminopeptidase C-terminal" evidence="15">
    <location>
        <begin position="463"/>
        <end position="602"/>
    </location>
</feature>
<dbReference type="EMBL" id="MU865003">
    <property type="protein sequence ID" value="KAK4460840.1"/>
    <property type="molecule type" value="Genomic_DNA"/>
</dbReference>
<dbReference type="Gene3D" id="2.60.40.1730">
    <property type="entry name" value="tricorn interacting facor f3 domain"/>
    <property type="match status" value="1"/>
</dbReference>
<organism evidence="16 17">
    <name type="scientific">Cladorrhinum samala</name>
    <dbReference type="NCBI Taxonomy" id="585594"/>
    <lineage>
        <taxon>Eukaryota</taxon>
        <taxon>Fungi</taxon>
        <taxon>Dikarya</taxon>
        <taxon>Ascomycota</taxon>
        <taxon>Pezizomycotina</taxon>
        <taxon>Sordariomycetes</taxon>
        <taxon>Sordariomycetidae</taxon>
        <taxon>Sordariales</taxon>
        <taxon>Podosporaceae</taxon>
        <taxon>Cladorrhinum</taxon>
    </lineage>
</organism>
<keyword evidence="6 13" id="KW-0479">Metal-binding</keyword>
<dbReference type="NCBIfam" id="TIGR02411">
    <property type="entry name" value="leuko_A4_hydro"/>
    <property type="match status" value="1"/>
</dbReference>
<proteinExistence type="inferred from homology"/>
<dbReference type="AlphaFoldDB" id="A0AAV9HJE2"/>
<evidence type="ECO:0000256" key="11">
    <source>
        <dbReference type="PIRSR" id="PIRSR612777-1"/>
    </source>
</evidence>
<dbReference type="GO" id="GO:0005829">
    <property type="term" value="C:cytosol"/>
    <property type="evidence" value="ECO:0007669"/>
    <property type="project" value="TreeGrafter"/>
</dbReference>
<feature type="binding site" evidence="13">
    <location>
        <position position="291"/>
    </location>
    <ligand>
        <name>Zn(2+)</name>
        <dbReference type="ChEBI" id="CHEBI:29105"/>
        <note>catalytic</note>
    </ligand>
</feature>
<dbReference type="FunFam" id="2.60.40.1730:FF:000004">
    <property type="entry name" value="Leukotriene A(4) hydrolase"/>
    <property type="match status" value="1"/>
</dbReference>
<feature type="binding site" evidence="13">
    <location>
        <position position="295"/>
    </location>
    <ligand>
        <name>Zn(2+)</name>
        <dbReference type="ChEBI" id="CHEBI:29105"/>
        <note>catalytic</note>
    </ligand>
</feature>
<dbReference type="InterPro" id="IPR015211">
    <property type="entry name" value="Peptidase_M1_C"/>
</dbReference>
<dbReference type="GO" id="GO:0008237">
    <property type="term" value="F:metallopeptidase activity"/>
    <property type="evidence" value="ECO:0007669"/>
    <property type="project" value="UniProtKB-KW"/>
</dbReference>
<comment type="catalytic activity">
    <reaction evidence="14">
        <text>an epoxide + H2O = an ethanediol</text>
        <dbReference type="Rhea" id="RHEA:19037"/>
        <dbReference type="ChEBI" id="CHEBI:15377"/>
        <dbReference type="ChEBI" id="CHEBI:32955"/>
        <dbReference type="ChEBI" id="CHEBI:140594"/>
        <dbReference type="EC" id="3.3.2.10"/>
    </reaction>
</comment>
<gene>
    <name evidence="16" type="ORF">QBC42DRAFT_180007</name>
</gene>
<feature type="active site" description="Proton donor" evidence="11">
    <location>
        <position position="380"/>
    </location>
</feature>
<dbReference type="GO" id="GO:0004301">
    <property type="term" value="F:epoxide hydrolase activity"/>
    <property type="evidence" value="ECO:0007669"/>
    <property type="project" value="UniProtKB-EC"/>
</dbReference>
<dbReference type="PANTHER" id="PTHR45726">
    <property type="entry name" value="LEUKOTRIENE A-4 HYDROLASE"/>
    <property type="match status" value="1"/>
</dbReference>
<dbReference type="SUPFAM" id="SSF63737">
    <property type="entry name" value="Leukotriene A4 hydrolase N-terminal domain"/>
    <property type="match status" value="1"/>
</dbReference>
<evidence type="ECO:0000256" key="7">
    <source>
        <dbReference type="ARBA" id="ARBA00022801"/>
    </source>
</evidence>
<dbReference type="Proteomes" id="UP001321749">
    <property type="component" value="Unassembled WGS sequence"/>
</dbReference>
<dbReference type="SUPFAM" id="SSF48371">
    <property type="entry name" value="ARM repeat"/>
    <property type="match status" value="1"/>
</dbReference>
<keyword evidence="9 14" id="KW-0482">Metalloprotease</keyword>